<keyword evidence="3" id="KW-1185">Reference proteome</keyword>
<accession>A0ABS9CSS8</accession>
<dbReference type="Pfam" id="PF09856">
    <property type="entry name" value="ScfRs"/>
    <property type="match status" value="1"/>
</dbReference>
<organism evidence="2 3">
    <name type="scientific">Octadecabacter dasysiphoniae</name>
    <dbReference type="NCBI Taxonomy" id="2909341"/>
    <lineage>
        <taxon>Bacteria</taxon>
        <taxon>Pseudomonadati</taxon>
        <taxon>Pseudomonadota</taxon>
        <taxon>Alphaproteobacteria</taxon>
        <taxon>Rhodobacterales</taxon>
        <taxon>Roseobacteraceae</taxon>
        <taxon>Octadecabacter</taxon>
    </lineage>
</organism>
<dbReference type="SUPFAM" id="SSF47413">
    <property type="entry name" value="lambda repressor-like DNA-binding domains"/>
    <property type="match status" value="1"/>
</dbReference>
<dbReference type="InterPro" id="IPR001387">
    <property type="entry name" value="Cro/C1-type_HTH"/>
</dbReference>
<dbReference type="SMART" id="SM00530">
    <property type="entry name" value="HTH_XRE"/>
    <property type="match status" value="1"/>
</dbReference>
<sequence>MAERVLTGTRVRNRRLDIGLRQAHVAKAIGISGSYLNLIEHNRRRIGARLLGDLARVLEIDAKLLEDETAASVLGPVSEAAASFPGISVEDARAEELVARFPGWAALVAAQRARIIQLEARTEALSNRLAHDTQIATSLHEVISTATAIRSTASILAETPDLDADWRGRFHTNIDTDSARLAESSQALLGFLDMEMEGGGAQDASPLEQAEAIMAQNGFYLPQSETAEPATFDASADKATHAILTNWAQGAARDAAALPLAEFMQAARALAFDPARLAARFQVPLDMILRRLTHLPASADAPLMGLAVCDGAGVVTFQKPVLDFRLPRSGAACPLWPLYQAMSQPGRALRRVVRLPGAARTPFECFAVAGAVGDVAFGAEPRVVATMLVRPARTNETPDVVGPGCRVCPVNDCAARRHPSLL</sequence>
<dbReference type="InterPro" id="IPR010982">
    <property type="entry name" value="Lambda_DNA-bd_dom_sf"/>
</dbReference>
<dbReference type="RefSeq" id="WP_235224398.1">
    <property type="nucleotide sequence ID" value="NZ_JAKGAQ010000001.1"/>
</dbReference>
<gene>
    <name evidence="2" type="ORF">L0664_04365</name>
</gene>
<evidence type="ECO:0000313" key="3">
    <source>
        <dbReference type="Proteomes" id="UP001200557"/>
    </source>
</evidence>
<feature type="domain" description="HTH cro/C1-type" evidence="1">
    <location>
        <begin position="11"/>
        <end position="65"/>
    </location>
</feature>
<dbReference type="PROSITE" id="PS50943">
    <property type="entry name" value="HTH_CROC1"/>
    <property type="match status" value="1"/>
</dbReference>
<dbReference type="EMBL" id="JAKGAQ010000001">
    <property type="protein sequence ID" value="MCF2870293.1"/>
    <property type="molecule type" value="Genomic_DNA"/>
</dbReference>
<comment type="caution">
    <text evidence="2">The sequence shown here is derived from an EMBL/GenBank/DDBJ whole genome shotgun (WGS) entry which is preliminary data.</text>
</comment>
<dbReference type="Gene3D" id="1.10.260.40">
    <property type="entry name" value="lambda repressor-like DNA-binding domains"/>
    <property type="match status" value="1"/>
</dbReference>
<name>A0ABS9CSS8_9RHOB</name>
<evidence type="ECO:0000313" key="2">
    <source>
        <dbReference type="EMBL" id="MCF2870293.1"/>
    </source>
</evidence>
<dbReference type="InterPro" id="IPR018653">
    <property type="entry name" value="ScfR_C"/>
</dbReference>
<dbReference type="CDD" id="cd00093">
    <property type="entry name" value="HTH_XRE"/>
    <property type="match status" value="1"/>
</dbReference>
<dbReference type="Proteomes" id="UP001200557">
    <property type="component" value="Unassembled WGS sequence"/>
</dbReference>
<dbReference type="Pfam" id="PF01381">
    <property type="entry name" value="HTH_3"/>
    <property type="match status" value="1"/>
</dbReference>
<proteinExistence type="predicted"/>
<protein>
    <submittedName>
        <fullName evidence="2">Short-chain fatty acyl-CoA regulator family protein</fullName>
    </submittedName>
</protein>
<evidence type="ECO:0000259" key="1">
    <source>
        <dbReference type="PROSITE" id="PS50943"/>
    </source>
</evidence>
<reference evidence="2 3" key="1">
    <citation type="submission" date="2022-01" db="EMBL/GenBank/DDBJ databases">
        <title>Octadecabacter sp. nov., isolated from a marine alga.</title>
        <authorList>
            <person name="Jin M.S."/>
            <person name="Kim H.M."/>
            <person name="Han D.M."/>
            <person name="Jung J.J."/>
            <person name="Jeon C.O."/>
        </authorList>
    </citation>
    <scope>NUCLEOTIDE SEQUENCE [LARGE SCALE GENOMIC DNA]</scope>
    <source>
        <strain evidence="2 3">G9-8</strain>
    </source>
</reference>